<feature type="binding site" evidence="8">
    <location>
        <position position="220"/>
    </location>
    <ligand>
        <name>shikimate</name>
        <dbReference type="ChEBI" id="CHEBI:36208"/>
    </ligand>
</feature>
<evidence type="ECO:0000256" key="8">
    <source>
        <dbReference type="HAMAP-Rule" id="MF_00222"/>
    </source>
</evidence>
<evidence type="ECO:0000259" key="10">
    <source>
        <dbReference type="Pfam" id="PF08501"/>
    </source>
</evidence>
<feature type="domain" description="Quinate/shikimate 5-dehydrogenase/glutamyl-tRNA reductase" evidence="9">
    <location>
        <begin position="115"/>
        <end position="194"/>
    </location>
</feature>
<dbReference type="Proteomes" id="UP000516072">
    <property type="component" value="Chromosome"/>
</dbReference>
<dbReference type="NCBIfam" id="NF001310">
    <property type="entry name" value="PRK00258.1-2"/>
    <property type="match status" value="1"/>
</dbReference>
<evidence type="ECO:0000259" key="9">
    <source>
        <dbReference type="Pfam" id="PF01488"/>
    </source>
</evidence>
<dbReference type="GO" id="GO:0009423">
    <property type="term" value="P:chorismate biosynthetic process"/>
    <property type="evidence" value="ECO:0007669"/>
    <property type="project" value="UniProtKB-UniRule"/>
</dbReference>
<protein>
    <recommendedName>
        <fullName evidence="2 8">Shikimate dehydrogenase (NADP(+))</fullName>
        <shortName evidence="8">SDH</shortName>
        <ecNumber evidence="2 8">1.1.1.25</ecNumber>
    </recommendedName>
</protein>
<sequence length="275" mass="30027">MVSLGLYGVMGNPIAHSQSPNIYTQFARQTKQNLIYKSILVELGNLRGAITDFYRQGGLGLNITIPFKKDAWQLVNHCSPQAQQARSVNTISIHSDGSLFGDTTDGIGLIRDITQNHKKELKNQNILLLGAGGAAASVIEPILAQSPARLVIANRTSEKAAALAHKFSGLGRIIGGGYKELIGDSFDFIINATATSLQKTLPPLPENLLNSNGWVYDMMYSNQPTVFMEWGKQQGAERTLDGLGMLVEQAAESFFIWHKIQPNTATIIAQLRAYN</sequence>
<dbReference type="Gene3D" id="3.40.50.720">
    <property type="entry name" value="NAD(P)-binding Rossmann-like Domain"/>
    <property type="match status" value="1"/>
</dbReference>
<dbReference type="RefSeq" id="WP_232085947.1">
    <property type="nucleotide sequence ID" value="NZ_LR778175.1"/>
</dbReference>
<dbReference type="PANTHER" id="PTHR21089">
    <property type="entry name" value="SHIKIMATE DEHYDROGENASE"/>
    <property type="match status" value="1"/>
</dbReference>
<dbReference type="Pfam" id="PF01488">
    <property type="entry name" value="Shikimate_DH"/>
    <property type="match status" value="1"/>
</dbReference>
<feature type="binding site" evidence="8">
    <location>
        <position position="242"/>
    </location>
    <ligand>
        <name>NADP(+)</name>
        <dbReference type="ChEBI" id="CHEBI:58349"/>
    </ligand>
</feature>
<feature type="binding site" evidence="8">
    <location>
        <begin position="17"/>
        <end position="19"/>
    </location>
    <ligand>
        <name>shikimate</name>
        <dbReference type="ChEBI" id="CHEBI:36208"/>
    </ligand>
</feature>
<evidence type="ECO:0000259" key="11">
    <source>
        <dbReference type="Pfam" id="PF18317"/>
    </source>
</evidence>
<dbReference type="InterPro" id="IPR046346">
    <property type="entry name" value="Aminoacid_DH-like_N_sf"/>
</dbReference>
<evidence type="ECO:0000256" key="5">
    <source>
        <dbReference type="ARBA" id="ARBA00023002"/>
    </source>
</evidence>
<evidence type="ECO:0000256" key="2">
    <source>
        <dbReference type="ARBA" id="ARBA00012962"/>
    </source>
</evidence>
<dbReference type="GO" id="GO:0008652">
    <property type="term" value="P:amino acid biosynthetic process"/>
    <property type="evidence" value="ECO:0007669"/>
    <property type="project" value="UniProtKB-KW"/>
</dbReference>
<comment type="function">
    <text evidence="8">Involved in the biosynthesis of the chorismate, which leads to the biosynthesis of aromatic amino acids. Catalyzes the reversible NADPH linked reduction of 3-dehydroshikimate (DHSA) to yield shikimate (SA).</text>
</comment>
<feature type="binding site" evidence="8">
    <location>
        <position position="89"/>
    </location>
    <ligand>
        <name>shikimate</name>
        <dbReference type="ChEBI" id="CHEBI:36208"/>
    </ligand>
</feature>
<dbReference type="InterPro" id="IPR011342">
    <property type="entry name" value="Shikimate_DH"/>
</dbReference>
<proteinExistence type="inferred from homology"/>
<evidence type="ECO:0000256" key="6">
    <source>
        <dbReference type="ARBA" id="ARBA00023141"/>
    </source>
</evidence>
<name>A0A7G1Q7T8_9GAMM</name>
<dbReference type="EC" id="1.1.1.25" evidence="2 8"/>
<comment type="subunit">
    <text evidence="8">Homodimer.</text>
</comment>
<comment type="pathway">
    <text evidence="1 8">Metabolic intermediate biosynthesis; chorismate biosynthesis; chorismate from D-erythrose 4-phosphate and phosphoenolpyruvate: step 4/7.</text>
</comment>
<dbReference type="KEGG" id="ntg:NSCAC_0224"/>
<feature type="active site" description="Proton acceptor" evidence="8">
    <location>
        <position position="68"/>
    </location>
</feature>
<dbReference type="InterPro" id="IPR036291">
    <property type="entry name" value="NAD(P)-bd_dom_sf"/>
</dbReference>
<dbReference type="PANTHER" id="PTHR21089:SF1">
    <property type="entry name" value="BIFUNCTIONAL 3-DEHYDROQUINATE DEHYDRATASE_SHIKIMATE DEHYDROGENASE, CHLOROPLASTIC"/>
    <property type="match status" value="1"/>
</dbReference>
<feature type="domain" description="Shikimate dehydrogenase substrate binding N-terminal" evidence="10">
    <location>
        <begin position="9"/>
        <end position="91"/>
    </location>
</feature>
<evidence type="ECO:0000313" key="12">
    <source>
        <dbReference type="EMBL" id="CAB1274548.1"/>
    </source>
</evidence>
<dbReference type="GO" id="GO:0005829">
    <property type="term" value="C:cytosol"/>
    <property type="evidence" value="ECO:0007669"/>
    <property type="project" value="TreeGrafter"/>
</dbReference>
<comment type="similarity">
    <text evidence="8">Belongs to the shikimate dehydrogenase family.</text>
</comment>
<dbReference type="AlphaFoldDB" id="A0A7G1Q7T8"/>
<dbReference type="SUPFAM" id="SSF51735">
    <property type="entry name" value="NAD(P)-binding Rossmann-fold domains"/>
    <property type="match status" value="1"/>
</dbReference>
<feature type="binding site" evidence="8">
    <location>
        <position position="105"/>
    </location>
    <ligand>
        <name>shikimate</name>
        <dbReference type="ChEBI" id="CHEBI:36208"/>
    </ligand>
</feature>
<dbReference type="Pfam" id="PF18317">
    <property type="entry name" value="SDH_C"/>
    <property type="match status" value="1"/>
</dbReference>
<evidence type="ECO:0000256" key="4">
    <source>
        <dbReference type="ARBA" id="ARBA00022857"/>
    </source>
</evidence>
<dbReference type="GO" id="GO:0019632">
    <property type="term" value="P:shikimate metabolic process"/>
    <property type="evidence" value="ECO:0007669"/>
    <property type="project" value="InterPro"/>
</dbReference>
<dbReference type="SUPFAM" id="SSF53223">
    <property type="entry name" value="Aminoacid dehydrogenase-like, N-terminal domain"/>
    <property type="match status" value="1"/>
</dbReference>
<feature type="domain" description="SDH C-terminal" evidence="11">
    <location>
        <begin position="242"/>
        <end position="272"/>
    </location>
</feature>
<evidence type="ECO:0000256" key="3">
    <source>
        <dbReference type="ARBA" id="ARBA00022605"/>
    </source>
</evidence>
<dbReference type="InterPro" id="IPR006151">
    <property type="entry name" value="Shikm_DH/Glu-tRNA_Rdtase"/>
</dbReference>
<dbReference type="InterPro" id="IPR013708">
    <property type="entry name" value="Shikimate_DH-bd_N"/>
</dbReference>
<dbReference type="GO" id="GO:0009073">
    <property type="term" value="P:aromatic amino acid family biosynthetic process"/>
    <property type="evidence" value="ECO:0007669"/>
    <property type="project" value="UniProtKB-KW"/>
</dbReference>
<accession>A0A7G1Q7T8</accession>
<feature type="binding site" evidence="8">
    <location>
        <begin position="130"/>
        <end position="134"/>
    </location>
    <ligand>
        <name>NADP(+)</name>
        <dbReference type="ChEBI" id="CHEBI:58349"/>
    </ligand>
</feature>
<dbReference type="Gene3D" id="3.40.50.10860">
    <property type="entry name" value="Leucine Dehydrogenase, chain A, domain 1"/>
    <property type="match status" value="1"/>
</dbReference>
<dbReference type="InterPro" id="IPR041121">
    <property type="entry name" value="SDH_C"/>
</dbReference>
<comment type="catalytic activity">
    <reaction evidence="7 8">
        <text>shikimate + NADP(+) = 3-dehydroshikimate + NADPH + H(+)</text>
        <dbReference type="Rhea" id="RHEA:17737"/>
        <dbReference type="ChEBI" id="CHEBI:15378"/>
        <dbReference type="ChEBI" id="CHEBI:16630"/>
        <dbReference type="ChEBI" id="CHEBI:36208"/>
        <dbReference type="ChEBI" id="CHEBI:57783"/>
        <dbReference type="ChEBI" id="CHEBI:58349"/>
        <dbReference type="EC" id="1.1.1.25"/>
    </reaction>
</comment>
<keyword evidence="4 8" id="KW-0521">NADP</keyword>
<organism evidence="12 13">
    <name type="scientific">Candidatus Nitrosacidococcus tergens</name>
    <dbReference type="NCBI Taxonomy" id="553981"/>
    <lineage>
        <taxon>Bacteria</taxon>
        <taxon>Pseudomonadati</taxon>
        <taxon>Pseudomonadota</taxon>
        <taxon>Gammaproteobacteria</taxon>
        <taxon>Chromatiales</taxon>
        <taxon>Chromatiaceae</taxon>
        <taxon>Candidatus Nitrosacidococcus</taxon>
    </lineage>
</organism>
<evidence type="ECO:0000256" key="1">
    <source>
        <dbReference type="ARBA" id="ARBA00004871"/>
    </source>
</evidence>
<dbReference type="EMBL" id="LR778175">
    <property type="protein sequence ID" value="CAB1274548.1"/>
    <property type="molecule type" value="Genomic_DNA"/>
</dbReference>
<keyword evidence="13" id="KW-1185">Reference proteome</keyword>
<dbReference type="GO" id="GO:0050661">
    <property type="term" value="F:NADP binding"/>
    <property type="evidence" value="ECO:0007669"/>
    <property type="project" value="InterPro"/>
</dbReference>
<keyword evidence="6 8" id="KW-0057">Aromatic amino acid biosynthesis</keyword>
<evidence type="ECO:0000256" key="7">
    <source>
        <dbReference type="ARBA" id="ARBA00049442"/>
    </source>
</evidence>
<feature type="binding site" evidence="8">
    <location>
        <position position="64"/>
    </location>
    <ligand>
        <name>shikimate</name>
        <dbReference type="ChEBI" id="CHEBI:36208"/>
    </ligand>
</feature>
<evidence type="ECO:0000313" key="13">
    <source>
        <dbReference type="Proteomes" id="UP000516072"/>
    </source>
</evidence>
<feature type="binding site" evidence="8">
    <location>
        <position position="218"/>
    </location>
    <ligand>
        <name>NADP(+)</name>
        <dbReference type="ChEBI" id="CHEBI:58349"/>
    </ligand>
</feature>
<feature type="binding site" evidence="8">
    <location>
        <position position="249"/>
    </location>
    <ligand>
        <name>shikimate</name>
        <dbReference type="ChEBI" id="CHEBI:36208"/>
    </ligand>
</feature>
<dbReference type="UniPathway" id="UPA00053">
    <property type="reaction ID" value="UER00087"/>
</dbReference>
<gene>
    <name evidence="8 12" type="primary">aroE</name>
    <name evidence="12" type="ORF">NSCAC_0224</name>
</gene>
<dbReference type="Pfam" id="PF08501">
    <property type="entry name" value="Shikimate_dh_N"/>
    <property type="match status" value="1"/>
</dbReference>
<feature type="binding site" evidence="8">
    <location>
        <begin position="154"/>
        <end position="159"/>
    </location>
    <ligand>
        <name>NADP(+)</name>
        <dbReference type="ChEBI" id="CHEBI:58349"/>
    </ligand>
</feature>
<keyword evidence="3 8" id="KW-0028">Amino-acid biosynthesis</keyword>
<keyword evidence="5 8" id="KW-0560">Oxidoreductase</keyword>
<dbReference type="GO" id="GO:0004764">
    <property type="term" value="F:shikimate 3-dehydrogenase (NADP+) activity"/>
    <property type="evidence" value="ECO:0007669"/>
    <property type="project" value="UniProtKB-UniRule"/>
</dbReference>
<comment type="caution">
    <text evidence="8">Lacks conserved residue(s) required for the propagation of feature annotation.</text>
</comment>
<dbReference type="CDD" id="cd01065">
    <property type="entry name" value="NAD_bind_Shikimate_DH"/>
    <property type="match status" value="1"/>
</dbReference>
<dbReference type="NCBIfam" id="TIGR00507">
    <property type="entry name" value="aroE"/>
    <property type="match status" value="1"/>
</dbReference>
<dbReference type="HAMAP" id="MF_00222">
    <property type="entry name" value="Shikimate_DH_AroE"/>
    <property type="match status" value="1"/>
</dbReference>
<dbReference type="InterPro" id="IPR022893">
    <property type="entry name" value="Shikimate_DH_fam"/>
</dbReference>
<reference evidence="12 13" key="1">
    <citation type="submission" date="2020-03" db="EMBL/GenBank/DDBJ databases">
        <authorList>
            <person name="Picone N."/>
        </authorList>
    </citation>
    <scope>NUCLEOTIDE SEQUENCE [LARGE SCALE GENOMIC DNA]</scope>
    <source>
        <strain evidence="12">NSCAC1</strain>
    </source>
</reference>